<feature type="compositionally biased region" description="Basic and acidic residues" evidence="1">
    <location>
        <begin position="9"/>
        <end position="20"/>
    </location>
</feature>
<accession>A0A6G1JF96</accession>
<evidence type="ECO:0000313" key="3">
    <source>
        <dbReference type="Proteomes" id="UP000799291"/>
    </source>
</evidence>
<feature type="compositionally biased region" description="Basic residues" evidence="1">
    <location>
        <begin position="244"/>
        <end position="253"/>
    </location>
</feature>
<gene>
    <name evidence="2" type="ORF">K458DRAFT_384981</name>
</gene>
<reference evidence="2" key="1">
    <citation type="journal article" date="2020" name="Stud. Mycol.">
        <title>101 Dothideomycetes genomes: a test case for predicting lifestyles and emergence of pathogens.</title>
        <authorList>
            <person name="Haridas S."/>
            <person name="Albert R."/>
            <person name="Binder M."/>
            <person name="Bloem J."/>
            <person name="Labutti K."/>
            <person name="Salamov A."/>
            <person name="Andreopoulos B."/>
            <person name="Baker S."/>
            <person name="Barry K."/>
            <person name="Bills G."/>
            <person name="Bluhm B."/>
            <person name="Cannon C."/>
            <person name="Castanera R."/>
            <person name="Culley D."/>
            <person name="Daum C."/>
            <person name="Ezra D."/>
            <person name="Gonzalez J."/>
            <person name="Henrissat B."/>
            <person name="Kuo A."/>
            <person name="Liang C."/>
            <person name="Lipzen A."/>
            <person name="Lutzoni F."/>
            <person name="Magnuson J."/>
            <person name="Mondo S."/>
            <person name="Nolan M."/>
            <person name="Ohm R."/>
            <person name="Pangilinan J."/>
            <person name="Park H.-J."/>
            <person name="Ramirez L."/>
            <person name="Alfaro M."/>
            <person name="Sun H."/>
            <person name="Tritt A."/>
            <person name="Yoshinaga Y."/>
            <person name="Zwiers L.-H."/>
            <person name="Turgeon B."/>
            <person name="Goodwin S."/>
            <person name="Spatafora J."/>
            <person name="Crous P."/>
            <person name="Grigoriev I."/>
        </authorList>
    </citation>
    <scope>NUCLEOTIDE SEQUENCE</scope>
    <source>
        <strain evidence="2">CBS 122367</strain>
    </source>
</reference>
<feature type="region of interest" description="Disordered" evidence="1">
    <location>
        <begin position="209"/>
        <end position="254"/>
    </location>
</feature>
<feature type="region of interest" description="Disordered" evidence="1">
    <location>
        <begin position="275"/>
        <end position="367"/>
    </location>
</feature>
<dbReference type="AlphaFoldDB" id="A0A6G1JF96"/>
<organism evidence="2 3">
    <name type="scientific">Lentithecium fluviatile CBS 122367</name>
    <dbReference type="NCBI Taxonomy" id="1168545"/>
    <lineage>
        <taxon>Eukaryota</taxon>
        <taxon>Fungi</taxon>
        <taxon>Dikarya</taxon>
        <taxon>Ascomycota</taxon>
        <taxon>Pezizomycotina</taxon>
        <taxon>Dothideomycetes</taxon>
        <taxon>Pleosporomycetidae</taxon>
        <taxon>Pleosporales</taxon>
        <taxon>Massarineae</taxon>
        <taxon>Lentitheciaceae</taxon>
        <taxon>Lentithecium</taxon>
    </lineage>
</organism>
<proteinExistence type="predicted"/>
<feature type="compositionally biased region" description="Basic residues" evidence="1">
    <location>
        <begin position="348"/>
        <end position="364"/>
    </location>
</feature>
<dbReference type="OrthoDB" id="5226996at2759"/>
<dbReference type="Proteomes" id="UP000799291">
    <property type="component" value="Unassembled WGS sequence"/>
</dbReference>
<dbReference type="EMBL" id="MU005573">
    <property type="protein sequence ID" value="KAF2688813.1"/>
    <property type="molecule type" value="Genomic_DNA"/>
</dbReference>
<name>A0A6G1JF96_9PLEO</name>
<feature type="region of interest" description="Disordered" evidence="1">
    <location>
        <begin position="1"/>
        <end position="34"/>
    </location>
</feature>
<feature type="compositionally biased region" description="Pro residues" evidence="1">
    <location>
        <begin position="277"/>
        <end position="292"/>
    </location>
</feature>
<keyword evidence="3" id="KW-1185">Reference proteome</keyword>
<protein>
    <submittedName>
        <fullName evidence="2">Uncharacterized protein</fullName>
    </submittedName>
</protein>
<feature type="compositionally biased region" description="Low complexity" evidence="1">
    <location>
        <begin position="215"/>
        <end position="239"/>
    </location>
</feature>
<evidence type="ECO:0000256" key="1">
    <source>
        <dbReference type="SAM" id="MobiDB-lite"/>
    </source>
</evidence>
<sequence length="411" mass="44520">MAKGRTRQQKAEAEAKHTQVYEDSEPATGAGAVTTVARSSRFKEATMNSTMSIHAPPDELWKGLDIENMIKGFNEENSAPVSATGIVVHKHARTKSASYAQNLSAVPNAPAAPAVAPASEGPFFGRIWKPISTFFNGAGASFSALGKRKAGSESAETKATEKTVATDKDNVVEKPSYDSKEDVEAAYHRAKEQGLMPVPKVFIRPVSRARKNVQSSTPDTPTPTPSTLAPPKTPTLYKSPSKKDLHKQKKLSKRVSELELKLASARKELSLVLASPNAPPVPSIPANLPSPPMSNHFSENETSPHSHAGIPSNLNSSSKIVKKRKMKEEEDDDEEYKPSDNSEPTPSKKLKRKQSSRLLKKKKNVTKEEVVIMVPDGVNVPPIPSIPKGVEGRKVAVRKDDGYGGFGDEMF</sequence>
<evidence type="ECO:0000313" key="2">
    <source>
        <dbReference type="EMBL" id="KAF2688813.1"/>
    </source>
</evidence>